<evidence type="ECO:0008006" key="3">
    <source>
        <dbReference type="Google" id="ProtNLM"/>
    </source>
</evidence>
<accession>A0AAD7N3F7</accession>
<dbReference type="AlphaFoldDB" id="A0AAD7N3F7"/>
<dbReference type="EMBL" id="JARKIB010000093">
    <property type="protein sequence ID" value="KAJ7742804.1"/>
    <property type="molecule type" value="Genomic_DNA"/>
</dbReference>
<evidence type="ECO:0000313" key="1">
    <source>
        <dbReference type="EMBL" id="KAJ7742804.1"/>
    </source>
</evidence>
<organism evidence="1 2">
    <name type="scientific">Mycena metata</name>
    <dbReference type="NCBI Taxonomy" id="1033252"/>
    <lineage>
        <taxon>Eukaryota</taxon>
        <taxon>Fungi</taxon>
        <taxon>Dikarya</taxon>
        <taxon>Basidiomycota</taxon>
        <taxon>Agaricomycotina</taxon>
        <taxon>Agaricomycetes</taxon>
        <taxon>Agaricomycetidae</taxon>
        <taxon>Agaricales</taxon>
        <taxon>Marasmiineae</taxon>
        <taxon>Mycenaceae</taxon>
        <taxon>Mycena</taxon>
    </lineage>
</organism>
<sequence>MSESADPHHGYDLNSHPFDPSVVSRDILETNHPPLESQIPSIREFIAGARARRIAIDAEIASLQSSLDPLVKERQALDLAIGQHIGAVSPLRRIPPEILCSIFAFTLPARKDARKYLETAPWGVSAVCDRWRTIVLYDPSFWTYIRLVFPDEGITRFRLETHLRRSGALPLTITFECGVQEFYTTQEISMLNILAQHSTRWEMLSFSGPYSALQYRSLHFPLLHELTIEMLYDDDDRPDDDDDDIPGLNFDNAPSLRRVTVNKGLWNFPVAMALPWSKVLQYGGSNTWAGHIHSLQSAANLVDCSLEIVTDIGDILMPRTPIILPRLLRLSLSDVDFLECLEAPILRELYCVPPAPALLAFLRRHSQRRTLQKLVLWEGQETVETSDLVDIMDAVPTLLELGMMIPLPVGFARLLCSRLDMAPALEFISATLPADIGGLHDQFTQAVELRWHASQLKGVKVYCPQFSSDSFTRMQLLHARGMDFMVYRPSFQLQVEHLVPKDHGIETEY</sequence>
<gene>
    <name evidence="1" type="ORF">B0H16DRAFT_1377575</name>
</gene>
<keyword evidence="2" id="KW-1185">Reference proteome</keyword>
<evidence type="ECO:0000313" key="2">
    <source>
        <dbReference type="Proteomes" id="UP001215598"/>
    </source>
</evidence>
<dbReference type="Gene3D" id="1.20.1280.50">
    <property type="match status" value="1"/>
</dbReference>
<name>A0AAD7N3F7_9AGAR</name>
<comment type="caution">
    <text evidence="1">The sequence shown here is derived from an EMBL/GenBank/DDBJ whole genome shotgun (WGS) entry which is preliminary data.</text>
</comment>
<protein>
    <recommendedName>
        <fullName evidence="3">F-box domain-containing protein</fullName>
    </recommendedName>
</protein>
<proteinExistence type="predicted"/>
<dbReference type="Proteomes" id="UP001215598">
    <property type="component" value="Unassembled WGS sequence"/>
</dbReference>
<reference evidence="1" key="1">
    <citation type="submission" date="2023-03" db="EMBL/GenBank/DDBJ databases">
        <title>Massive genome expansion in bonnet fungi (Mycena s.s.) driven by repeated elements and novel gene families across ecological guilds.</title>
        <authorList>
            <consortium name="Lawrence Berkeley National Laboratory"/>
            <person name="Harder C.B."/>
            <person name="Miyauchi S."/>
            <person name="Viragh M."/>
            <person name="Kuo A."/>
            <person name="Thoen E."/>
            <person name="Andreopoulos B."/>
            <person name="Lu D."/>
            <person name="Skrede I."/>
            <person name="Drula E."/>
            <person name="Henrissat B."/>
            <person name="Morin E."/>
            <person name="Kohler A."/>
            <person name="Barry K."/>
            <person name="LaButti K."/>
            <person name="Morin E."/>
            <person name="Salamov A."/>
            <person name="Lipzen A."/>
            <person name="Mereny Z."/>
            <person name="Hegedus B."/>
            <person name="Baldrian P."/>
            <person name="Stursova M."/>
            <person name="Weitz H."/>
            <person name="Taylor A."/>
            <person name="Grigoriev I.V."/>
            <person name="Nagy L.G."/>
            <person name="Martin F."/>
            <person name="Kauserud H."/>
        </authorList>
    </citation>
    <scope>NUCLEOTIDE SEQUENCE</scope>
    <source>
        <strain evidence="1">CBHHK182m</strain>
    </source>
</reference>